<evidence type="ECO:0000313" key="5">
    <source>
        <dbReference type="Proteomes" id="UP000469734"/>
    </source>
</evidence>
<dbReference type="EMBL" id="WWCR01000007">
    <property type="protein sequence ID" value="MYM72445.1"/>
    <property type="molecule type" value="Genomic_DNA"/>
</dbReference>
<protein>
    <recommendedName>
        <fullName evidence="6">DUF2946 domain-containing protein</fullName>
    </recommendedName>
</protein>
<proteinExistence type="predicted"/>
<evidence type="ECO:0000256" key="1">
    <source>
        <dbReference type="SAM" id="SignalP"/>
    </source>
</evidence>
<name>A0A7X4KGI1_9BURK</name>
<evidence type="ECO:0000313" key="4">
    <source>
        <dbReference type="Proteomes" id="UP000466332"/>
    </source>
</evidence>
<accession>A0A7X4KGI1</accession>
<keyword evidence="1" id="KW-0732">Signal</keyword>
<reference evidence="4 5" key="1">
    <citation type="submission" date="2019-12" db="EMBL/GenBank/DDBJ databases">
        <title>Novel species isolated from a subtropical stream in China.</title>
        <authorList>
            <person name="Lu H."/>
        </authorList>
    </citation>
    <scope>NUCLEOTIDE SEQUENCE [LARGE SCALE GENOMIC DNA]</scope>
    <source>
        <strain evidence="3 4">FT109W</strain>
        <strain evidence="2 5">FT134W</strain>
    </source>
</reference>
<comment type="caution">
    <text evidence="2">The sequence shown here is derived from an EMBL/GenBank/DDBJ whole genome shotgun (WGS) entry which is preliminary data.</text>
</comment>
<sequence length="91" mass="9415">MFFVLMFLALQLIGASSHTHAYTDHEPDCAACAVVHLPAGGVPPATLLVDPVALQSSSLPVLAPRTVVRAAQTSYLTPPSHAPPGVAVFSI</sequence>
<evidence type="ECO:0000313" key="2">
    <source>
        <dbReference type="EMBL" id="MYM72445.1"/>
    </source>
</evidence>
<dbReference type="EMBL" id="WWCS01000006">
    <property type="protein sequence ID" value="MYN40032.1"/>
    <property type="molecule type" value="Genomic_DNA"/>
</dbReference>
<organism evidence="2 5">
    <name type="scientific">Duganella margarita</name>
    <dbReference type="NCBI Taxonomy" id="2692170"/>
    <lineage>
        <taxon>Bacteria</taxon>
        <taxon>Pseudomonadati</taxon>
        <taxon>Pseudomonadota</taxon>
        <taxon>Betaproteobacteria</taxon>
        <taxon>Burkholderiales</taxon>
        <taxon>Oxalobacteraceae</taxon>
        <taxon>Telluria group</taxon>
        <taxon>Duganella</taxon>
    </lineage>
</organism>
<dbReference type="Proteomes" id="UP000466332">
    <property type="component" value="Unassembled WGS sequence"/>
</dbReference>
<gene>
    <name evidence="3" type="ORF">GTP55_11670</name>
    <name evidence="2" type="ORF">GTP56_09580</name>
</gene>
<keyword evidence="4" id="KW-1185">Reference proteome</keyword>
<evidence type="ECO:0000313" key="3">
    <source>
        <dbReference type="EMBL" id="MYN40032.1"/>
    </source>
</evidence>
<dbReference type="Proteomes" id="UP000469734">
    <property type="component" value="Unassembled WGS sequence"/>
</dbReference>
<dbReference type="AlphaFoldDB" id="A0A7X4KGI1"/>
<feature type="signal peptide" evidence="1">
    <location>
        <begin position="1"/>
        <end position="21"/>
    </location>
</feature>
<feature type="chain" id="PRO_5031148612" description="DUF2946 domain-containing protein" evidence="1">
    <location>
        <begin position="22"/>
        <end position="91"/>
    </location>
</feature>
<evidence type="ECO:0008006" key="6">
    <source>
        <dbReference type="Google" id="ProtNLM"/>
    </source>
</evidence>